<proteinExistence type="predicted"/>
<reference evidence="3" key="1">
    <citation type="journal article" date="2019" name="Int. J. Syst. Evol. Microbiol.">
        <title>The Global Catalogue of Microorganisms (GCM) 10K type strain sequencing project: providing services to taxonomists for standard genome sequencing and annotation.</title>
        <authorList>
            <consortium name="The Broad Institute Genomics Platform"/>
            <consortium name="The Broad Institute Genome Sequencing Center for Infectious Disease"/>
            <person name="Wu L."/>
            <person name="Ma J."/>
        </authorList>
    </citation>
    <scope>NUCLEOTIDE SEQUENCE [LARGE SCALE GENOMIC DNA]</scope>
    <source>
        <strain evidence="3">JCM 31037</strain>
    </source>
</reference>
<dbReference type="EMBL" id="JBHTMP010000008">
    <property type="protein sequence ID" value="MFD1320978.1"/>
    <property type="molecule type" value="Genomic_DNA"/>
</dbReference>
<keyword evidence="1" id="KW-0472">Membrane</keyword>
<comment type="caution">
    <text evidence="2">The sequence shown here is derived from an EMBL/GenBank/DDBJ whole genome shotgun (WGS) entry which is preliminary data.</text>
</comment>
<gene>
    <name evidence="2" type="ORF">ACFQ4H_07750</name>
</gene>
<keyword evidence="3" id="KW-1185">Reference proteome</keyword>
<sequence>MEACEQAHRAVSAVADRIFAVGDAYATPLTGSVVDRLYEVIAVRLSGSPIGLRFLRALEARPAEPDARRDVVQAVAAESEADAGFAEEIRLLSGDLTVSGYGGQPPAAPGPTPMVAGAAGGKPRVNQGVVVVAAAITAVLLVLSAAFFVNVVSPYAGITEGARLDRLAGEWRGQVGDDQLVLTITADGVARIGGSRWPCVGQVSSPSRSSYTIDVDCRLVSTSLAAELDLAGDRLTVSWPGQSVGIVFRRV</sequence>
<evidence type="ECO:0000313" key="3">
    <source>
        <dbReference type="Proteomes" id="UP001597260"/>
    </source>
</evidence>
<accession>A0ABW3YD28</accession>
<keyword evidence="1" id="KW-0812">Transmembrane</keyword>
<dbReference type="Proteomes" id="UP001597260">
    <property type="component" value="Unassembled WGS sequence"/>
</dbReference>
<feature type="transmembrane region" description="Helical" evidence="1">
    <location>
        <begin position="129"/>
        <end position="149"/>
    </location>
</feature>
<evidence type="ECO:0000256" key="1">
    <source>
        <dbReference type="SAM" id="Phobius"/>
    </source>
</evidence>
<name>A0ABW3YD28_9ACTN</name>
<keyword evidence="1" id="KW-1133">Transmembrane helix</keyword>
<organism evidence="2 3">
    <name type="scientific">Micromonospora sonneratiae</name>
    <dbReference type="NCBI Taxonomy" id="1184706"/>
    <lineage>
        <taxon>Bacteria</taxon>
        <taxon>Bacillati</taxon>
        <taxon>Actinomycetota</taxon>
        <taxon>Actinomycetes</taxon>
        <taxon>Micromonosporales</taxon>
        <taxon>Micromonosporaceae</taxon>
        <taxon>Micromonospora</taxon>
    </lineage>
</organism>
<dbReference type="RefSeq" id="WP_377568561.1">
    <property type="nucleotide sequence ID" value="NZ_JBHTMP010000008.1"/>
</dbReference>
<protein>
    <submittedName>
        <fullName evidence="2">Uncharacterized protein</fullName>
    </submittedName>
</protein>
<evidence type="ECO:0000313" key="2">
    <source>
        <dbReference type="EMBL" id="MFD1320978.1"/>
    </source>
</evidence>